<dbReference type="GO" id="GO:0097351">
    <property type="term" value="F:toxin sequestering activity"/>
    <property type="evidence" value="ECO:0007669"/>
    <property type="project" value="InterPro"/>
</dbReference>
<dbReference type="Pfam" id="PF04014">
    <property type="entry name" value="MazE_antitoxin"/>
    <property type="match status" value="1"/>
</dbReference>
<accession>A0A4R1KT51</accession>
<dbReference type="RefSeq" id="WP_132302246.1">
    <property type="nucleotide sequence ID" value="NZ_CP170642.1"/>
</dbReference>
<organism evidence="2 3">
    <name type="scientific">Lonepinella koalarum</name>
    <dbReference type="NCBI Taxonomy" id="53417"/>
    <lineage>
        <taxon>Bacteria</taxon>
        <taxon>Pseudomonadati</taxon>
        <taxon>Pseudomonadota</taxon>
        <taxon>Gammaproteobacteria</taxon>
        <taxon>Pasteurellales</taxon>
        <taxon>Pasteurellaceae</taxon>
        <taxon>Lonepinella</taxon>
    </lineage>
</organism>
<dbReference type="PANTHER" id="PTHR40516:SF1">
    <property type="entry name" value="ANTITOXIN CHPS-RELATED"/>
    <property type="match status" value="1"/>
</dbReference>
<name>A0A4R1KT51_9PAST</name>
<protein>
    <submittedName>
        <fullName evidence="2">Antitoxin ChpS</fullName>
    </submittedName>
</protein>
<proteinExistence type="predicted"/>
<dbReference type="PANTHER" id="PTHR40516">
    <property type="entry name" value="ANTITOXIN CHPS-RELATED"/>
    <property type="match status" value="1"/>
</dbReference>
<comment type="caution">
    <text evidence="2">The sequence shown here is derived from an EMBL/GenBank/DDBJ whole genome shotgun (WGS) entry which is preliminary data.</text>
</comment>
<evidence type="ECO:0000259" key="1">
    <source>
        <dbReference type="SMART" id="SM00966"/>
    </source>
</evidence>
<evidence type="ECO:0000313" key="3">
    <source>
        <dbReference type="Proteomes" id="UP000295496"/>
    </source>
</evidence>
<dbReference type="EMBL" id="SMGJ01000005">
    <property type="protein sequence ID" value="TCK68315.1"/>
    <property type="molecule type" value="Genomic_DNA"/>
</dbReference>
<feature type="domain" description="SpoVT-AbrB" evidence="1">
    <location>
        <begin position="6"/>
        <end position="51"/>
    </location>
</feature>
<dbReference type="Gene3D" id="2.10.260.10">
    <property type="match status" value="1"/>
</dbReference>
<dbReference type="InterPro" id="IPR037914">
    <property type="entry name" value="SpoVT-AbrB_sf"/>
</dbReference>
<evidence type="ECO:0000313" key="2">
    <source>
        <dbReference type="EMBL" id="TCK68315.1"/>
    </source>
</evidence>
<reference evidence="2 3" key="1">
    <citation type="submission" date="2019-03" db="EMBL/GenBank/DDBJ databases">
        <title>Genomic Encyclopedia of Type Strains, Phase IV (KMG-IV): sequencing the most valuable type-strain genomes for metagenomic binning, comparative biology and taxonomic classification.</title>
        <authorList>
            <person name="Goeker M."/>
        </authorList>
    </citation>
    <scope>NUCLEOTIDE SEQUENCE [LARGE SCALE GENOMIC DNA]</scope>
    <source>
        <strain evidence="2 3">DSM 10053</strain>
    </source>
</reference>
<dbReference type="GO" id="GO:0003677">
    <property type="term" value="F:DNA binding"/>
    <property type="evidence" value="ECO:0007669"/>
    <property type="project" value="InterPro"/>
</dbReference>
<dbReference type="InterPro" id="IPR007159">
    <property type="entry name" value="SpoVT-AbrB_dom"/>
</dbReference>
<keyword evidence="3" id="KW-1185">Reference proteome</keyword>
<dbReference type="OrthoDB" id="9795766at2"/>
<gene>
    <name evidence="2" type="ORF">EV692_1645</name>
</gene>
<sequence length="83" mass="9735">MQLQIRKWGNSAAVRLPQAILAQFHLNENDYFDVEMQNNRLVLHPIKPQKIRYDIRTLMAEMDGNLPMVEGWEEMPAIGKELE</sequence>
<dbReference type="InterPro" id="IPR039052">
    <property type="entry name" value="Antitox_PemI-like"/>
</dbReference>
<dbReference type="SUPFAM" id="SSF89447">
    <property type="entry name" value="AbrB/MazE/MraZ-like"/>
    <property type="match status" value="1"/>
</dbReference>
<dbReference type="AlphaFoldDB" id="A0A4R1KT51"/>
<dbReference type="SMART" id="SM00966">
    <property type="entry name" value="SpoVT_AbrB"/>
    <property type="match status" value="1"/>
</dbReference>
<dbReference type="Proteomes" id="UP000295496">
    <property type="component" value="Unassembled WGS sequence"/>
</dbReference>